<dbReference type="InterPro" id="IPR001245">
    <property type="entry name" value="Ser-Thr/Tyr_kinase_cat_dom"/>
</dbReference>
<protein>
    <submittedName>
        <fullName evidence="4">Protein kinase domain-containing protein</fullName>
    </submittedName>
</protein>
<dbReference type="InterPro" id="IPR000719">
    <property type="entry name" value="Prot_kinase_dom"/>
</dbReference>
<dbReference type="GO" id="GO:0005524">
    <property type="term" value="F:ATP binding"/>
    <property type="evidence" value="ECO:0007669"/>
    <property type="project" value="InterPro"/>
</dbReference>
<dbReference type="PANTHER" id="PTHR24416:SF611">
    <property type="entry name" value="TYROSINE-PROTEIN KINASE TRANSMEMBRANE RECEPTOR ROR"/>
    <property type="match status" value="1"/>
</dbReference>
<dbReference type="AlphaFoldDB" id="A0A914Z4E8"/>
<dbReference type="Pfam" id="PF07714">
    <property type="entry name" value="PK_Tyr_Ser-Thr"/>
    <property type="match status" value="1"/>
</dbReference>
<evidence type="ECO:0000256" key="1">
    <source>
        <dbReference type="SAM" id="MobiDB-lite"/>
    </source>
</evidence>
<dbReference type="WBParaSite" id="PSU_v2.g6768.t1">
    <property type="protein sequence ID" value="PSU_v2.g6768.t1"/>
    <property type="gene ID" value="PSU_v2.g6768"/>
</dbReference>
<proteinExistence type="predicted"/>
<feature type="domain" description="Protein kinase" evidence="2">
    <location>
        <begin position="1"/>
        <end position="96"/>
    </location>
</feature>
<reference evidence="4" key="1">
    <citation type="submission" date="2022-11" db="UniProtKB">
        <authorList>
            <consortium name="WormBaseParasite"/>
        </authorList>
    </citation>
    <scope>IDENTIFICATION</scope>
</reference>
<dbReference type="PANTHER" id="PTHR24416">
    <property type="entry name" value="TYROSINE-PROTEIN KINASE RECEPTOR"/>
    <property type="match status" value="1"/>
</dbReference>
<dbReference type="GO" id="GO:0004714">
    <property type="term" value="F:transmembrane receptor protein tyrosine kinase activity"/>
    <property type="evidence" value="ECO:0007669"/>
    <property type="project" value="TreeGrafter"/>
</dbReference>
<feature type="compositionally biased region" description="Polar residues" evidence="1">
    <location>
        <begin position="212"/>
        <end position="229"/>
    </location>
</feature>
<name>A0A914Z4E8_9BILA</name>
<accession>A0A914Z4E8</accession>
<evidence type="ECO:0000259" key="2">
    <source>
        <dbReference type="PROSITE" id="PS50011"/>
    </source>
</evidence>
<dbReference type="GO" id="GO:0043235">
    <property type="term" value="C:receptor complex"/>
    <property type="evidence" value="ECO:0007669"/>
    <property type="project" value="TreeGrafter"/>
</dbReference>
<dbReference type="SUPFAM" id="SSF56112">
    <property type="entry name" value="Protein kinase-like (PK-like)"/>
    <property type="match status" value="1"/>
</dbReference>
<dbReference type="GO" id="GO:0005886">
    <property type="term" value="C:plasma membrane"/>
    <property type="evidence" value="ECO:0007669"/>
    <property type="project" value="TreeGrafter"/>
</dbReference>
<dbReference type="PROSITE" id="PS50011">
    <property type="entry name" value="PROTEIN_KINASE_DOM"/>
    <property type="match status" value="1"/>
</dbReference>
<feature type="region of interest" description="Disordered" evidence="1">
    <location>
        <begin position="188"/>
        <end position="253"/>
    </location>
</feature>
<dbReference type="GO" id="GO:0007169">
    <property type="term" value="P:cell surface receptor protein tyrosine kinase signaling pathway"/>
    <property type="evidence" value="ECO:0007669"/>
    <property type="project" value="TreeGrafter"/>
</dbReference>
<feature type="region of interest" description="Disordered" evidence="1">
    <location>
        <begin position="137"/>
        <end position="170"/>
    </location>
</feature>
<keyword evidence="3" id="KW-1185">Reference proteome</keyword>
<dbReference type="PRINTS" id="PR00109">
    <property type="entry name" value="TYRKINASE"/>
</dbReference>
<sequence length="253" mass="28528">MAPETLKRNPEYSSKSDVWAFGILAWEVFSYGEKPWPDWENKKIATYIRRGKMMDLPEYTPTQIKNLVAKMWIVKASERPDFSEILKTIIEIQLVFPPPKPQSCTITHIKGVVIHVTPEVEDQDSEDIQITAAAFSAKTPSAELPPSTPGNVGHSTAEEQEQLPKKKKKKHRTGCCLLDYILNKGKNKSYEEIPPPVASSPAEHTKKKKSNKQAISSEARSLDTCTDGTGNVEWDKTDLSTEQKHNGLKRKRK</sequence>
<dbReference type="InterPro" id="IPR050122">
    <property type="entry name" value="RTK"/>
</dbReference>
<feature type="compositionally biased region" description="Basic and acidic residues" evidence="1">
    <location>
        <begin position="233"/>
        <end position="245"/>
    </location>
</feature>
<evidence type="ECO:0000313" key="4">
    <source>
        <dbReference type="WBParaSite" id="PSU_v2.g6768.t1"/>
    </source>
</evidence>
<dbReference type="InterPro" id="IPR011009">
    <property type="entry name" value="Kinase-like_dom_sf"/>
</dbReference>
<dbReference type="Proteomes" id="UP000887577">
    <property type="component" value="Unplaced"/>
</dbReference>
<organism evidence="3 4">
    <name type="scientific">Panagrolaimus superbus</name>
    <dbReference type="NCBI Taxonomy" id="310955"/>
    <lineage>
        <taxon>Eukaryota</taxon>
        <taxon>Metazoa</taxon>
        <taxon>Ecdysozoa</taxon>
        <taxon>Nematoda</taxon>
        <taxon>Chromadorea</taxon>
        <taxon>Rhabditida</taxon>
        <taxon>Tylenchina</taxon>
        <taxon>Panagrolaimomorpha</taxon>
        <taxon>Panagrolaimoidea</taxon>
        <taxon>Panagrolaimidae</taxon>
        <taxon>Panagrolaimus</taxon>
    </lineage>
</organism>
<dbReference type="Gene3D" id="1.10.510.10">
    <property type="entry name" value="Transferase(Phosphotransferase) domain 1"/>
    <property type="match status" value="1"/>
</dbReference>
<evidence type="ECO:0000313" key="3">
    <source>
        <dbReference type="Proteomes" id="UP000887577"/>
    </source>
</evidence>